<name>A0A6N2UYK7_9FIRM</name>
<dbReference type="AlphaFoldDB" id="A0A6N2UYK7"/>
<dbReference type="EMBL" id="CACRTG010000021">
    <property type="protein sequence ID" value="VYT22417.1"/>
    <property type="molecule type" value="Genomic_DNA"/>
</dbReference>
<proteinExistence type="predicted"/>
<reference evidence="1" key="1">
    <citation type="submission" date="2019-11" db="EMBL/GenBank/DDBJ databases">
        <authorList>
            <person name="Feng L."/>
        </authorList>
    </citation>
    <scope>NUCLEOTIDE SEQUENCE</scope>
    <source>
        <strain evidence="1">CnexileLFYP112</strain>
    </source>
</reference>
<organism evidence="1">
    <name type="scientific">[Clostridium] nexile</name>
    <dbReference type="NCBI Taxonomy" id="29361"/>
    <lineage>
        <taxon>Bacteria</taxon>
        <taxon>Bacillati</taxon>
        <taxon>Bacillota</taxon>
        <taxon>Clostridia</taxon>
        <taxon>Lachnospirales</taxon>
        <taxon>Lachnospiraceae</taxon>
        <taxon>Tyzzerella</taxon>
    </lineage>
</organism>
<sequence length="259" mass="29574">MMDVNSGYIGHSMSRRAAEAYEDGEMPNSKWTKKAMVAAIQSYCDEFDMSFDPDVLKGMRKDDMFERFFHKSSWHHTSKFFNETDFYKLDEDAVCGSFRPMTDAEVAERDALHRQAIEEERAVREAMRAARIEQLDRHRAYREEHGFAPDTVAAFAHEHPECCHERVSRKGNRILSYIDYLGHEQVCPIDRIGETHLYGFDATEPGSFDRAIECHQLHSTRGMPGNDRITLGGEAQAMKAASAEMADGTEKHDIGLDAR</sequence>
<gene>
    <name evidence="1" type="ORF">CNLFYP112_02345</name>
</gene>
<evidence type="ECO:0000313" key="1">
    <source>
        <dbReference type="EMBL" id="VYT22417.1"/>
    </source>
</evidence>
<protein>
    <submittedName>
        <fullName evidence="1">Uncharacterized protein</fullName>
    </submittedName>
</protein>
<accession>A0A6N2UYK7</accession>